<dbReference type="InterPro" id="IPR059113">
    <property type="entry name" value="Znf_ribbon"/>
</dbReference>
<dbReference type="EMBL" id="JGVH01000079">
    <property type="protein sequence ID" value="KER01541.1"/>
    <property type="molecule type" value="Genomic_DNA"/>
</dbReference>
<dbReference type="Proteomes" id="UP000028002">
    <property type="component" value="Unassembled WGS sequence"/>
</dbReference>
<organism evidence="3 4">
    <name type="scientific">Photorhabdus temperata subsp. temperata Meg1</name>
    <dbReference type="NCBI Taxonomy" id="1393735"/>
    <lineage>
        <taxon>Bacteria</taxon>
        <taxon>Pseudomonadati</taxon>
        <taxon>Pseudomonadota</taxon>
        <taxon>Gammaproteobacteria</taxon>
        <taxon>Enterobacterales</taxon>
        <taxon>Morganellaceae</taxon>
        <taxon>Photorhabdus</taxon>
    </lineage>
</organism>
<accession>A0A081RS88</accession>
<sequence>MKGFGYFLLILGLIWLLIAFNIDTTILPYGRDYTQDIGTIATKHNHVFFGAFVTFCGLMMILFGRSSDDVKCSYCAEFINKDAIKCKHCGSDIRATSSAKALARTLVINSEYLKRAENYHHCDFVDEDSNIRKQQVVDFCALCLSYIDEVECKGGDGNSAERKVASMVADIKTHLTEEQAKEFKKICEFHLY</sequence>
<evidence type="ECO:0000313" key="3">
    <source>
        <dbReference type="EMBL" id="KER01541.1"/>
    </source>
</evidence>
<dbReference type="PATRIC" id="fig|1393735.3.peg.3929"/>
<feature type="domain" description="Putative zinc-ribbon" evidence="2">
    <location>
        <begin position="70"/>
        <end position="93"/>
    </location>
</feature>
<proteinExistence type="predicted"/>
<gene>
    <name evidence="3" type="ORF">MEG1DRAFT_03832</name>
</gene>
<dbReference type="Pfam" id="PF13248">
    <property type="entry name" value="Zn_ribbon_3"/>
    <property type="match status" value="1"/>
</dbReference>
<reference evidence="3 4" key="1">
    <citation type="submission" date="2014-03" db="EMBL/GenBank/DDBJ databases">
        <title>Draft Genome of Photorhabdus temperata Meg1.</title>
        <authorList>
            <person name="Hurst S.G.IV."/>
            <person name="Morris K."/>
            <person name="Thomas K."/>
            <person name="Tisa L.S."/>
        </authorList>
    </citation>
    <scope>NUCLEOTIDE SEQUENCE [LARGE SCALE GENOMIC DNA]</scope>
    <source>
        <strain evidence="3 4">Meg1</strain>
    </source>
</reference>
<dbReference type="RefSeq" id="WP_051769694.1">
    <property type="nucleotide sequence ID" value="NZ_CAWLUD010000079.1"/>
</dbReference>
<comment type="caution">
    <text evidence="3">The sequence shown here is derived from an EMBL/GenBank/DDBJ whole genome shotgun (WGS) entry which is preliminary data.</text>
</comment>
<evidence type="ECO:0000259" key="2">
    <source>
        <dbReference type="Pfam" id="PF13248"/>
    </source>
</evidence>
<protein>
    <recommendedName>
        <fullName evidence="2">Putative zinc-ribbon domain-containing protein</fullName>
    </recommendedName>
</protein>
<keyword evidence="1" id="KW-1133">Transmembrane helix</keyword>
<evidence type="ECO:0000313" key="4">
    <source>
        <dbReference type="Proteomes" id="UP000028002"/>
    </source>
</evidence>
<feature type="transmembrane region" description="Helical" evidence="1">
    <location>
        <begin position="45"/>
        <end position="63"/>
    </location>
</feature>
<name>A0A081RS88_PHOTE</name>
<evidence type="ECO:0000256" key="1">
    <source>
        <dbReference type="SAM" id="Phobius"/>
    </source>
</evidence>
<dbReference type="AlphaFoldDB" id="A0A081RS88"/>
<keyword evidence="1" id="KW-0812">Transmembrane</keyword>
<keyword evidence="1" id="KW-0472">Membrane</keyword>